<evidence type="ECO:0000313" key="2">
    <source>
        <dbReference type="Proteomes" id="UP000266552"/>
    </source>
</evidence>
<name>A0A385U000_PAELA</name>
<evidence type="ECO:0000313" key="1">
    <source>
        <dbReference type="EMBL" id="AYB48072.1"/>
    </source>
</evidence>
<proteinExistence type="predicted"/>
<sequence>MRRFNELNVHNSTVIQWEGKLLITTQDPYPTNEGKMYTALAIDEDGNKYILVWDNIDPLAVEESKSDWDQPSGITRIK</sequence>
<dbReference type="RefSeq" id="WP_119851433.1">
    <property type="nucleotide sequence ID" value="NZ_CP032413.1"/>
</dbReference>
<accession>A0A385U000</accession>
<dbReference type="EMBL" id="CP032413">
    <property type="protein sequence ID" value="AYB48072.1"/>
    <property type="molecule type" value="Genomic_DNA"/>
</dbReference>
<protein>
    <submittedName>
        <fullName evidence="1">Uncharacterized protein</fullName>
    </submittedName>
</protein>
<dbReference type="KEGG" id="plw:D5F53_32635"/>
<organism evidence="1 2">
    <name type="scientific">Paenibacillus lautus</name>
    <name type="common">Bacillus lautus</name>
    <dbReference type="NCBI Taxonomy" id="1401"/>
    <lineage>
        <taxon>Bacteria</taxon>
        <taxon>Bacillati</taxon>
        <taxon>Bacillota</taxon>
        <taxon>Bacilli</taxon>
        <taxon>Bacillales</taxon>
        <taxon>Paenibacillaceae</taxon>
        <taxon>Paenibacillus</taxon>
    </lineage>
</organism>
<geneLocation type="plasmid" evidence="1 2">
    <name>pAZOPL1</name>
</geneLocation>
<dbReference type="Proteomes" id="UP000266552">
    <property type="component" value="Plasmid pAZOPL1"/>
</dbReference>
<gene>
    <name evidence="1" type="ORF">D5F53_32635</name>
</gene>
<reference evidence="1 2" key="1">
    <citation type="submission" date="2018-09" db="EMBL/GenBank/DDBJ databases">
        <title>Genome Sequence of Paenibacillus lautus Strain E7593-69, Azo Dye-Degrading Bacteria, Isolated from Commercial Tattoo Inks.</title>
        <authorList>
            <person name="Nho S.W."/>
            <person name="Kim S.-J."/>
            <person name="Kweon O."/>
            <person name="Cerniglia C.E."/>
        </authorList>
    </citation>
    <scope>NUCLEOTIDE SEQUENCE [LARGE SCALE GENOMIC DNA]</scope>
    <source>
        <strain evidence="1 2">E7593-69</strain>
        <plasmid evidence="1 2">pAZOPL1</plasmid>
    </source>
</reference>
<dbReference type="AlphaFoldDB" id="A0A385U000"/>
<keyword evidence="2" id="KW-1185">Reference proteome</keyword>
<keyword evidence="1" id="KW-0614">Plasmid</keyword>